<dbReference type="InterPro" id="IPR012338">
    <property type="entry name" value="Beta-lactam/transpept-like"/>
</dbReference>
<gene>
    <name evidence="2" type="ORF">GCM10025881_22310</name>
</gene>
<name>A0ABQ6K614_9MICO</name>
<dbReference type="RefSeq" id="WP_284254181.1">
    <property type="nucleotide sequence ID" value="NZ_BSVB01000001.1"/>
</dbReference>
<dbReference type="Pfam" id="PF00144">
    <property type="entry name" value="Beta-lactamase"/>
    <property type="match status" value="1"/>
</dbReference>
<evidence type="ECO:0000313" key="3">
    <source>
        <dbReference type="Proteomes" id="UP001157034"/>
    </source>
</evidence>
<sequence length="157" mass="16768">MAAPVLPRSTPTAEGIDPAAIASLVEAAERGRHGLHSLMVVRHGAVVAEGWWTPFAPDVRHLVHSVSKSFLSTAIGIAQEEGILSIDEPAVDFFPGVDGPRDVLLKHLLSMSGGHDADTMDLMRLLPGEHWPRIYFASPFIYPPASISSTTPAAVIC</sequence>
<feature type="domain" description="Beta-lactamase-related" evidence="1">
    <location>
        <begin position="30"/>
        <end position="118"/>
    </location>
</feature>
<organism evidence="2 3">
    <name type="scientific">Pseudolysinimonas kribbensis</name>
    <dbReference type="NCBI Taxonomy" id="433641"/>
    <lineage>
        <taxon>Bacteria</taxon>
        <taxon>Bacillati</taxon>
        <taxon>Actinomycetota</taxon>
        <taxon>Actinomycetes</taxon>
        <taxon>Micrococcales</taxon>
        <taxon>Microbacteriaceae</taxon>
        <taxon>Pseudolysinimonas</taxon>
    </lineage>
</organism>
<dbReference type="SUPFAM" id="SSF56601">
    <property type="entry name" value="beta-lactamase/transpeptidase-like"/>
    <property type="match status" value="1"/>
</dbReference>
<protein>
    <recommendedName>
        <fullName evidence="1">Beta-lactamase-related domain-containing protein</fullName>
    </recommendedName>
</protein>
<evidence type="ECO:0000259" key="1">
    <source>
        <dbReference type="Pfam" id="PF00144"/>
    </source>
</evidence>
<dbReference type="InterPro" id="IPR050789">
    <property type="entry name" value="Diverse_Enzym_Activities"/>
</dbReference>
<reference evidence="3" key="1">
    <citation type="journal article" date="2019" name="Int. J. Syst. Evol. Microbiol.">
        <title>The Global Catalogue of Microorganisms (GCM) 10K type strain sequencing project: providing services to taxonomists for standard genome sequencing and annotation.</title>
        <authorList>
            <consortium name="The Broad Institute Genomics Platform"/>
            <consortium name="The Broad Institute Genome Sequencing Center for Infectious Disease"/>
            <person name="Wu L."/>
            <person name="Ma J."/>
        </authorList>
    </citation>
    <scope>NUCLEOTIDE SEQUENCE [LARGE SCALE GENOMIC DNA]</scope>
    <source>
        <strain evidence="3">NBRC 108894</strain>
    </source>
</reference>
<dbReference type="Proteomes" id="UP001157034">
    <property type="component" value="Unassembled WGS sequence"/>
</dbReference>
<dbReference type="InterPro" id="IPR001466">
    <property type="entry name" value="Beta-lactam-related"/>
</dbReference>
<dbReference type="Gene3D" id="3.40.710.10">
    <property type="entry name" value="DD-peptidase/beta-lactamase superfamily"/>
    <property type="match status" value="1"/>
</dbReference>
<comment type="caution">
    <text evidence="2">The sequence shown here is derived from an EMBL/GenBank/DDBJ whole genome shotgun (WGS) entry which is preliminary data.</text>
</comment>
<evidence type="ECO:0000313" key="2">
    <source>
        <dbReference type="EMBL" id="GMA95407.1"/>
    </source>
</evidence>
<keyword evidence="3" id="KW-1185">Reference proteome</keyword>
<dbReference type="PANTHER" id="PTHR43283:SF7">
    <property type="entry name" value="BETA-LACTAMASE-RELATED DOMAIN-CONTAINING PROTEIN"/>
    <property type="match status" value="1"/>
</dbReference>
<accession>A0ABQ6K614</accession>
<dbReference type="PANTHER" id="PTHR43283">
    <property type="entry name" value="BETA-LACTAMASE-RELATED"/>
    <property type="match status" value="1"/>
</dbReference>
<dbReference type="EMBL" id="BSVB01000001">
    <property type="protein sequence ID" value="GMA95407.1"/>
    <property type="molecule type" value="Genomic_DNA"/>
</dbReference>
<proteinExistence type="predicted"/>